<dbReference type="AlphaFoldDB" id="A0AAN7TSQ5"/>
<name>A0AAN7TSQ5_9MYCE</name>
<sequence length="40" mass="4728">MGWEVNKEKPNQNFEFQDPKSVKEFRGEISKTLKRMVGTN</sequence>
<dbReference type="Proteomes" id="UP001344447">
    <property type="component" value="Unassembled WGS sequence"/>
</dbReference>
<proteinExistence type="predicted"/>
<accession>A0AAN7TSQ5</accession>
<evidence type="ECO:0000313" key="1">
    <source>
        <dbReference type="EMBL" id="KAK5574915.1"/>
    </source>
</evidence>
<gene>
    <name evidence="1" type="ORF">RB653_010169</name>
</gene>
<dbReference type="EMBL" id="JAVFKY010000006">
    <property type="protein sequence ID" value="KAK5574915.1"/>
    <property type="molecule type" value="Genomic_DNA"/>
</dbReference>
<reference evidence="1 2" key="1">
    <citation type="submission" date="2023-11" db="EMBL/GenBank/DDBJ databases">
        <title>Dfirmibasis_genome.</title>
        <authorList>
            <person name="Edelbroek B."/>
            <person name="Kjellin J."/>
            <person name="Jerlstrom-Hultqvist J."/>
            <person name="Soderbom F."/>
        </authorList>
    </citation>
    <scope>NUCLEOTIDE SEQUENCE [LARGE SCALE GENOMIC DNA]</scope>
    <source>
        <strain evidence="1 2">TNS-C-14</strain>
    </source>
</reference>
<evidence type="ECO:0000313" key="2">
    <source>
        <dbReference type="Proteomes" id="UP001344447"/>
    </source>
</evidence>
<protein>
    <submittedName>
        <fullName evidence="1">Uncharacterized protein</fullName>
    </submittedName>
</protein>
<comment type="caution">
    <text evidence="1">The sequence shown here is derived from an EMBL/GenBank/DDBJ whole genome shotgun (WGS) entry which is preliminary data.</text>
</comment>
<keyword evidence="2" id="KW-1185">Reference proteome</keyword>
<organism evidence="1 2">
    <name type="scientific">Dictyostelium firmibasis</name>
    <dbReference type="NCBI Taxonomy" id="79012"/>
    <lineage>
        <taxon>Eukaryota</taxon>
        <taxon>Amoebozoa</taxon>
        <taxon>Evosea</taxon>
        <taxon>Eumycetozoa</taxon>
        <taxon>Dictyostelia</taxon>
        <taxon>Dictyosteliales</taxon>
        <taxon>Dictyosteliaceae</taxon>
        <taxon>Dictyostelium</taxon>
    </lineage>
</organism>